<dbReference type="OrthoDB" id="2096344at2759"/>
<feature type="repeat" description="WD" evidence="6">
    <location>
        <begin position="410"/>
        <end position="458"/>
    </location>
</feature>
<evidence type="ECO:0000256" key="4">
    <source>
        <dbReference type="ARBA" id="ARBA00022786"/>
    </source>
</evidence>
<name>A0A317XL51_9BASI</name>
<evidence type="ECO:0000256" key="2">
    <source>
        <dbReference type="ARBA" id="ARBA00022574"/>
    </source>
</evidence>
<dbReference type="SUPFAM" id="SSF50978">
    <property type="entry name" value="WD40 repeat-like"/>
    <property type="match status" value="1"/>
</dbReference>
<dbReference type="InterPro" id="IPR015943">
    <property type="entry name" value="WD40/YVTN_repeat-like_dom_sf"/>
</dbReference>
<dbReference type="Pfam" id="PF00400">
    <property type="entry name" value="WD40"/>
    <property type="match status" value="4"/>
</dbReference>
<feature type="compositionally biased region" description="Polar residues" evidence="7">
    <location>
        <begin position="231"/>
        <end position="246"/>
    </location>
</feature>
<comment type="similarity">
    <text evidence="5">Belongs to the WD repeat cdt2 family.</text>
</comment>
<feature type="repeat" description="WD" evidence="6">
    <location>
        <begin position="368"/>
        <end position="402"/>
    </location>
</feature>
<reference evidence="8 9" key="1">
    <citation type="journal article" date="2018" name="Mol. Biol. Evol.">
        <title>Broad Genomic Sampling Reveals a Smut Pathogenic Ancestry of the Fungal Clade Ustilaginomycotina.</title>
        <authorList>
            <person name="Kijpornyongpan T."/>
            <person name="Mondo S.J."/>
            <person name="Barry K."/>
            <person name="Sandor L."/>
            <person name="Lee J."/>
            <person name="Lipzen A."/>
            <person name="Pangilinan J."/>
            <person name="LaButti K."/>
            <person name="Hainaut M."/>
            <person name="Henrissat B."/>
            <person name="Grigoriev I.V."/>
            <person name="Spatafora J.W."/>
            <person name="Aime M.C."/>
        </authorList>
    </citation>
    <scope>NUCLEOTIDE SEQUENCE [LARGE SCALE GENOMIC DNA]</scope>
    <source>
        <strain evidence="8 9">MCA 3645</strain>
    </source>
</reference>
<dbReference type="GO" id="GO:0005634">
    <property type="term" value="C:nucleus"/>
    <property type="evidence" value="ECO:0007669"/>
    <property type="project" value="TreeGrafter"/>
</dbReference>
<evidence type="ECO:0000313" key="9">
    <source>
        <dbReference type="Proteomes" id="UP000246740"/>
    </source>
</evidence>
<dbReference type="PANTHER" id="PTHR22852:SF0">
    <property type="entry name" value="DENTICLELESS PROTEIN HOMOLOG"/>
    <property type="match status" value="1"/>
</dbReference>
<sequence>MLSPPSSPSVLACTSRHNILRPRNEERDQKSLRLFLGHDSDDDNEDESDECFLTRQAASSRMNTAAHTITSRCSTSESSDEAQTPIQQSPRKLKRIRPASSPKKLASIFAVSSSKTPATGILTTPTKKQKNFLVKGNVTPSRAFSIFKAAKQRKQNPTASARHGIMTPPTSSPLEPMIFLERHVDQSSPSKRPLAAKMTHLGPLLSSPSSSRNQPHVFQTSAPSLRIASGSRLSSRPQKSAFSTESTAHSYGACSSAASAVHTLRHGRVMSSFGSSRTLSLARPNLDTRGFRETFVSPSSSRFQLPSGRTEGSFSHPISAAYSYSSRSVCPSAQWLAVGDDEGRITLVNTLPSQDPSVESFTSNPSWDATQDAAVFELTWRFDDRAILSGSSDYTIRSWDTEFQKCTGVFDGHAGSPRTIVYDPTTNGDGGCGNIFASAGRDGSIRVWDVRVSARTSTPGSESGDDAPTIGPVLSIESAHTSTQVRLKPRRGQQRHTVTCGVTALAYLPDGQGHKLLSGGSGNAVVKCWDLRHLRNQACEEVDLDDAVAKKQRRPGVQAGWETPDLSLMPAGLHRRSHGLSQILSSSTHLFASCTGGRIYSLPLGSFLDRQLMPSRISTLYDPVQCQNTLFSRMALFNDQFLAVGCNSGHVALWDVAANTSTNSQAQRRRASDADEDDSRDRDEERMSAKELDLGIAYTSDHSSAVVLSGGHVANTEVNSVAWANGPNGPTLSSVGDDTNIRTWYADRAMRQHITDLAKPL</sequence>
<dbReference type="PROSITE" id="PS50082">
    <property type="entry name" value="WD_REPEATS_2"/>
    <property type="match status" value="2"/>
</dbReference>
<evidence type="ECO:0000256" key="3">
    <source>
        <dbReference type="ARBA" id="ARBA00022737"/>
    </source>
</evidence>
<dbReference type="STRING" id="1882483.A0A317XL51"/>
<comment type="pathway">
    <text evidence="1">Protein modification; protein ubiquitination.</text>
</comment>
<evidence type="ECO:0000313" key="8">
    <source>
        <dbReference type="EMBL" id="PWY99053.1"/>
    </source>
</evidence>
<dbReference type="InterPro" id="IPR019775">
    <property type="entry name" value="WD40_repeat_CS"/>
</dbReference>
<keyword evidence="2 6" id="KW-0853">WD repeat</keyword>
<evidence type="ECO:0000256" key="6">
    <source>
        <dbReference type="PROSITE-ProRule" id="PRU00221"/>
    </source>
</evidence>
<dbReference type="GO" id="GO:0043161">
    <property type="term" value="P:proteasome-mediated ubiquitin-dependent protein catabolic process"/>
    <property type="evidence" value="ECO:0007669"/>
    <property type="project" value="TreeGrafter"/>
</dbReference>
<dbReference type="InterPro" id="IPR001680">
    <property type="entry name" value="WD40_rpt"/>
</dbReference>
<protein>
    <submittedName>
        <fullName evidence="8">WD40 repeat-like protein</fullName>
    </submittedName>
</protein>
<proteinExistence type="inferred from homology"/>
<dbReference type="Gene3D" id="2.130.10.10">
    <property type="entry name" value="YVTN repeat-like/Quinoprotein amine dehydrogenase"/>
    <property type="match status" value="2"/>
</dbReference>
<dbReference type="GO" id="GO:0030674">
    <property type="term" value="F:protein-macromolecule adaptor activity"/>
    <property type="evidence" value="ECO:0007669"/>
    <property type="project" value="TreeGrafter"/>
</dbReference>
<gene>
    <name evidence="8" type="ORF">BCV70DRAFT_201278</name>
</gene>
<feature type="compositionally biased region" description="Polar residues" evidence="7">
    <location>
        <begin position="212"/>
        <end position="223"/>
    </location>
</feature>
<dbReference type="PROSITE" id="PS00678">
    <property type="entry name" value="WD_REPEATS_1"/>
    <property type="match status" value="1"/>
</dbReference>
<organism evidence="8 9">
    <name type="scientific">Testicularia cyperi</name>
    <dbReference type="NCBI Taxonomy" id="1882483"/>
    <lineage>
        <taxon>Eukaryota</taxon>
        <taxon>Fungi</taxon>
        <taxon>Dikarya</taxon>
        <taxon>Basidiomycota</taxon>
        <taxon>Ustilaginomycotina</taxon>
        <taxon>Ustilaginomycetes</taxon>
        <taxon>Ustilaginales</taxon>
        <taxon>Anthracoideaceae</taxon>
        <taxon>Testicularia</taxon>
    </lineage>
</organism>
<feature type="compositionally biased region" description="Acidic residues" evidence="7">
    <location>
        <begin position="40"/>
        <end position="50"/>
    </location>
</feature>
<keyword evidence="3" id="KW-0677">Repeat</keyword>
<feature type="compositionally biased region" description="Basic and acidic residues" evidence="7">
    <location>
        <begin position="22"/>
        <end position="39"/>
    </location>
</feature>
<accession>A0A317XL51</accession>
<dbReference type="AlphaFoldDB" id="A0A317XL51"/>
<evidence type="ECO:0000256" key="7">
    <source>
        <dbReference type="SAM" id="MobiDB-lite"/>
    </source>
</evidence>
<dbReference type="SMART" id="SM00320">
    <property type="entry name" value="WD40"/>
    <property type="match status" value="5"/>
</dbReference>
<keyword evidence="4" id="KW-0833">Ubl conjugation pathway</keyword>
<dbReference type="PANTHER" id="PTHR22852">
    <property type="entry name" value="LETHAL 2 DENTICLELESS PROTEIN RETINOIC ACID-REGULATED NUCLEAR MATRIX-ASSOCIATED PROTEIN"/>
    <property type="match status" value="1"/>
</dbReference>
<dbReference type="EMBL" id="KZ819196">
    <property type="protein sequence ID" value="PWY99053.1"/>
    <property type="molecule type" value="Genomic_DNA"/>
</dbReference>
<dbReference type="Proteomes" id="UP000246740">
    <property type="component" value="Unassembled WGS sequence"/>
</dbReference>
<evidence type="ECO:0000256" key="1">
    <source>
        <dbReference type="ARBA" id="ARBA00004906"/>
    </source>
</evidence>
<dbReference type="PROSITE" id="PS50294">
    <property type="entry name" value="WD_REPEATS_REGION"/>
    <property type="match status" value="1"/>
</dbReference>
<keyword evidence="9" id="KW-1185">Reference proteome</keyword>
<feature type="region of interest" description="Disordered" evidence="7">
    <location>
        <begin position="662"/>
        <end position="687"/>
    </location>
</feature>
<dbReference type="InterPro" id="IPR036322">
    <property type="entry name" value="WD40_repeat_dom_sf"/>
</dbReference>
<feature type="region of interest" description="Disordered" evidence="7">
    <location>
        <begin position="150"/>
        <end position="172"/>
    </location>
</feature>
<feature type="region of interest" description="Disordered" evidence="7">
    <location>
        <begin position="1"/>
        <end position="100"/>
    </location>
</feature>
<feature type="compositionally biased region" description="Polar residues" evidence="7">
    <location>
        <begin position="56"/>
        <end position="90"/>
    </location>
</feature>
<dbReference type="InParanoid" id="A0A317XL51"/>
<dbReference type="InterPro" id="IPR051865">
    <property type="entry name" value="WD-repeat_CDT2_adapter"/>
</dbReference>
<feature type="region of interest" description="Disordered" evidence="7">
    <location>
        <begin position="201"/>
        <end position="246"/>
    </location>
</feature>
<evidence type="ECO:0000256" key="5">
    <source>
        <dbReference type="ARBA" id="ARBA00038344"/>
    </source>
</evidence>